<proteinExistence type="predicted"/>
<evidence type="ECO:0000256" key="1">
    <source>
        <dbReference type="SAM" id="MobiDB-lite"/>
    </source>
</evidence>
<dbReference type="AlphaFoldDB" id="A0AAV2IKF3"/>
<accession>A0AAV2IKF3</accession>
<evidence type="ECO:0000259" key="3">
    <source>
        <dbReference type="Pfam" id="PF14763"/>
    </source>
</evidence>
<comment type="caution">
    <text evidence="4">The sequence shown here is derived from an EMBL/GenBank/DDBJ whole genome shotgun (WGS) entry which is preliminary data.</text>
</comment>
<dbReference type="PANTHER" id="PTHR28633">
    <property type="entry name" value="HERMANSKY-PUDLAK SYNDROME 3 PROTEIN"/>
    <property type="match status" value="1"/>
</dbReference>
<dbReference type="GO" id="GO:0005737">
    <property type="term" value="C:cytoplasm"/>
    <property type="evidence" value="ECO:0007669"/>
    <property type="project" value="TreeGrafter"/>
</dbReference>
<protein>
    <submittedName>
        <fullName evidence="4">Uncharacterized protein</fullName>
    </submittedName>
</protein>
<feature type="domain" description="BLOC-2 complex member HPS3 N-terminal" evidence="2">
    <location>
        <begin position="442"/>
        <end position="576"/>
    </location>
</feature>
<feature type="domain" description="BLOC-2 complex member HPS3 N-terminal" evidence="2">
    <location>
        <begin position="3"/>
        <end position="232"/>
    </location>
</feature>
<dbReference type="InterPro" id="IPR017216">
    <property type="entry name" value="HPS3"/>
</dbReference>
<feature type="region of interest" description="Disordered" evidence="1">
    <location>
        <begin position="237"/>
        <end position="267"/>
    </location>
</feature>
<reference evidence="4 5" key="1">
    <citation type="submission" date="2024-04" db="EMBL/GenBank/DDBJ databases">
        <authorList>
            <consortium name="Genoscope - CEA"/>
            <person name="William W."/>
        </authorList>
    </citation>
    <scope>NUCLEOTIDE SEQUENCE [LARGE SCALE GENOMIC DNA]</scope>
</reference>
<evidence type="ECO:0000313" key="5">
    <source>
        <dbReference type="Proteomes" id="UP001497497"/>
    </source>
</evidence>
<feature type="domain" description="BLOC-2 complex member HPS3 C-terminal" evidence="3">
    <location>
        <begin position="599"/>
        <end position="942"/>
    </location>
</feature>
<dbReference type="Pfam" id="PF14763">
    <property type="entry name" value="HPS3_C"/>
    <property type="match status" value="2"/>
</dbReference>
<sequence length="1175" mass="130970">MVRVFKCHRFASQRVIPLSKEPLTICADGDKVFVATSDCEIIVFQIKDGSFKEIHRCPTISQVDLIVYNSFKSYIVTVELKKSWKRETKSVHVYLNWQINIKNGGKPRTKVSVAGKSHVQHASSPFTTEVMEIIEVPMDKNATCAAVCKYTGNFAIACNTEVKLCSVVEKTVANSDKTYLDVEIFLELCWNFPVKSIAMCEEFIVCCSYKEVQGIRVRYDEGEKSSVRAHRKFLTSPTTSIGSGGKSISASTVEHDSSRRSSGAATPQSYVSETYLFNDQRRAERIVSFSPQSDLENSGVGCLLTNQSDSRTLGKDFSTVGMRPGGRLSPKAVGQSLVESTDSKIIDDEDFVEWNFQPGGGAAGSAAVCLPGLHTSISQSQCHHHAQTISPPVLSDFLGGKVKSSSGVQAETVLHLCDSREKEDWMSVVLVPTFHGGLSTPLRVSSINTDRMRSTVNTNRTSMCCYISGNRGGYLYQISPLLTQISSYKYTDLAFQVGLSQSHLHVVTTTGIETYTSRWGIVSIEMGDKEDDQDCSEQIYPSSTLDICLCGHEPFFSAVNLSVGGDFLALLSKVQDPKGKEEAHWGLYILNMLSLLDTYREMISFAQGIHTTGPASYIHLLQEAHLLLSTHPLYTATKDEDVKQCLREVSRMLGDFYAQPGQEDWCLCSPFYKSSRVTVEDVVTEAVGQAEKQGVREFGKGLIDYLDGILFSQEEFVSLNSSTCDTILNIYAVASPDKLSKVILLSNMRAYSTEAAYHHLKTWLSVKASASQPISATDKLAMVQLHLSSCEVDHACSLLTSIHKPSLVDICSSHPSLIRENLSTFTSLAQMMRQHMSHTLLEILVEMLDRCVMSLDSLLILLNSQSDHPYNNHTREVLELILTDSRRIFLFEEAVHLLCNVYLARLKNKDQPAPRQVTAASHQKFFLPQGDGHFSPRFAWLDYLPPFYDPEKIAKPCLRLEIKHIPGQTLRTNSMPIAMTTKQVTNERCHCCACNESLLKLQSLLCSSRLTTDLAAFVLNQLGSPGDDDQELSTDSDDDKYLDGVRLLCLTKLDLEKATEQIVDCYPSTASSFAVCCFKGSIEKFTYVLRYMETTLKKFQQTPGDPKEESYVKSYKDLLSRLTEIFPPAQFLDLLPTDGNLFFLLPFLCSSLKLAHTSKLKRKITDMGRELMRQT</sequence>
<dbReference type="InterPro" id="IPR029438">
    <property type="entry name" value="HPS3_C"/>
</dbReference>
<feature type="region of interest" description="Disordered" evidence="1">
    <location>
        <begin position="313"/>
        <end position="333"/>
    </location>
</feature>
<feature type="compositionally biased region" description="Low complexity" evidence="1">
    <location>
        <begin position="237"/>
        <end position="252"/>
    </location>
</feature>
<name>A0AAV2IKF3_LYMST</name>
<feature type="domain" description="BLOC-2 complex member HPS3 C-terminal" evidence="3">
    <location>
        <begin position="989"/>
        <end position="1150"/>
    </location>
</feature>
<dbReference type="EMBL" id="CAXITT010001009">
    <property type="protein sequence ID" value="CAL1547574.1"/>
    <property type="molecule type" value="Genomic_DNA"/>
</dbReference>
<dbReference type="PANTHER" id="PTHR28633:SF1">
    <property type="entry name" value="BLOC-2 COMPLEX MEMBER HPS3"/>
    <property type="match status" value="1"/>
</dbReference>
<evidence type="ECO:0000313" key="4">
    <source>
        <dbReference type="EMBL" id="CAL1547574.1"/>
    </source>
</evidence>
<keyword evidence="5" id="KW-1185">Reference proteome</keyword>
<dbReference type="Proteomes" id="UP001497497">
    <property type="component" value="Unassembled WGS sequence"/>
</dbReference>
<gene>
    <name evidence="4" type="ORF">GSLYS_00020891001</name>
</gene>
<organism evidence="4 5">
    <name type="scientific">Lymnaea stagnalis</name>
    <name type="common">Great pond snail</name>
    <name type="synonym">Helix stagnalis</name>
    <dbReference type="NCBI Taxonomy" id="6523"/>
    <lineage>
        <taxon>Eukaryota</taxon>
        <taxon>Metazoa</taxon>
        <taxon>Spiralia</taxon>
        <taxon>Lophotrochozoa</taxon>
        <taxon>Mollusca</taxon>
        <taxon>Gastropoda</taxon>
        <taxon>Heterobranchia</taxon>
        <taxon>Euthyneura</taxon>
        <taxon>Panpulmonata</taxon>
        <taxon>Hygrophila</taxon>
        <taxon>Lymnaeoidea</taxon>
        <taxon>Lymnaeidae</taxon>
        <taxon>Lymnaea</taxon>
    </lineage>
</organism>
<dbReference type="Pfam" id="PF14761">
    <property type="entry name" value="HPS3_N"/>
    <property type="match status" value="2"/>
</dbReference>
<evidence type="ECO:0000259" key="2">
    <source>
        <dbReference type="Pfam" id="PF14761"/>
    </source>
</evidence>
<dbReference type="InterPro" id="IPR029437">
    <property type="entry name" value="HPS3_N"/>
</dbReference>